<keyword evidence="1" id="KW-0028">Amino-acid biosynthesis</keyword>
<dbReference type="PANTHER" id="PTHR33563:SF1">
    <property type="entry name" value="3-DEHYDROQUINATE SYNTHASE"/>
    <property type="match status" value="1"/>
</dbReference>
<comment type="caution">
    <text evidence="5">The sequence shown here is derived from an EMBL/GenBank/DDBJ whole genome shotgun (WGS) entry which is preliminary data.</text>
</comment>
<dbReference type="Proteomes" id="UP000660265">
    <property type="component" value="Unassembled WGS sequence"/>
</dbReference>
<feature type="domain" description="3-dehydroquinate synthase C-terminal" evidence="4">
    <location>
        <begin position="199"/>
        <end position="370"/>
    </location>
</feature>
<dbReference type="PANTHER" id="PTHR33563">
    <property type="match status" value="1"/>
</dbReference>
<accession>A0ABQ2E5I4</accession>
<dbReference type="Pfam" id="PF01959">
    <property type="entry name" value="DHQS"/>
    <property type="match status" value="1"/>
</dbReference>
<protein>
    <submittedName>
        <fullName evidence="5">3-dehydroquinate synthase</fullName>
    </submittedName>
</protein>
<dbReference type="InterPro" id="IPR030960">
    <property type="entry name" value="DHQS/DOIS_N"/>
</dbReference>
<name>A0ABQ2E5I4_9ACTN</name>
<dbReference type="Pfam" id="PF26558">
    <property type="entry name" value="DHQS_2nd"/>
    <property type="match status" value="1"/>
</dbReference>
<keyword evidence="2" id="KW-0057">Aromatic amino acid biosynthesis</keyword>
<gene>
    <name evidence="5" type="ORF">GCM10011583_30350</name>
</gene>
<evidence type="ECO:0000259" key="4">
    <source>
        <dbReference type="Pfam" id="PF26558"/>
    </source>
</evidence>
<feature type="domain" description="3-dehydroquinate synthase N-terminal" evidence="3">
    <location>
        <begin position="7"/>
        <end position="183"/>
    </location>
</feature>
<organism evidence="5 6">
    <name type="scientific">Streptomyces camponoticapitis</name>
    <dbReference type="NCBI Taxonomy" id="1616125"/>
    <lineage>
        <taxon>Bacteria</taxon>
        <taxon>Bacillati</taxon>
        <taxon>Actinomycetota</taxon>
        <taxon>Actinomycetes</taxon>
        <taxon>Kitasatosporales</taxon>
        <taxon>Streptomycetaceae</taxon>
        <taxon>Streptomyces</taxon>
    </lineage>
</organism>
<evidence type="ECO:0000259" key="3">
    <source>
        <dbReference type="Pfam" id="PF01959"/>
    </source>
</evidence>
<evidence type="ECO:0000256" key="1">
    <source>
        <dbReference type="ARBA" id="ARBA00022605"/>
    </source>
</evidence>
<dbReference type="InterPro" id="IPR056179">
    <property type="entry name" value="DHQS_C"/>
</dbReference>
<reference evidence="6" key="1">
    <citation type="journal article" date="2019" name="Int. J. Syst. Evol. Microbiol.">
        <title>The Global Catalogue of Microorganisms (GCM) 10K type strain sequencing project: providing services to taxonomists for standard genome sequencing and annotation.</title>
        <authorList>
            <consortium name="The Broad Institute Genomics Platform"/>
            <consortium name="The Broad Institute Genome Sequencing Center for Infectious Disease"/>
            <person name="Wu L."/>
            <person name="Ma J."/>
        </authorList>
    </citation>
    <scope>NUCLEOTIDE SEQUENCE [LARGE SCALE GENOMIC DNA]</scope>
    <source>
        <strain evidence="6">CGMCC 4.7275</strain>
    </source>
</reference>
<dbReference type="RefSeq" id="WP_189107959.1">
    <property type="nucleotide sequence ID" value="NZ_BMMV01000008.1"/>
</dbReference>
<evidence type="ECO:0000313" key="5">
    <source>
        <dbReference type="EMBL" id="GGJ96763.1"/>
    </source>
</evidence>
<evidence type="ECO:0000256" key="2">
    <source>
        <dbReference type="ARBA" id="ARBA00023141"/>
    </source>
</evidence>
<keyword evidence="6" id="KW-1185">Reference proteome</keyword>
<sequence>MDTEQELWADVTGLGPDGTAAALAHARSSAATTVLLRPDQLEGWEPLERITLAALVDTGSAAAALADRRVSVLLVRGPAELDAVRALAGGRPVGVRCEIVDGDTMNAAAGLCGRVDVLVAAFVDETNIPLELLLARAQDGTTRVLKELLSSAETASVAGVLESGPAGLVVRGDQLADIDRVGEALRLRRQSREDLVPLEVFRAVPIGMGYRGCVDTATLFAEDEGMIVGSTSSGGILVCAEVHHLPYMNLRPFRVNAGAVHSYVFGSETTAYITDLAAGERTHAVSADGTFREVVVGRVKVELRPLRLVEAVHGDVKVNVLLQDDWHVRVMSADGKPLNLTEVVPGTKLLGHVTEPGRHVGIKVAERISEF</sequence>
<evidence type="ECO:0000313" key="6">
    <source>
        <dbReference type="Proteomes" id="UP000660265"/>
    </source>
</evidence>
<proteinExistence type="predicted"/>
<dbReference type="EMBL" id="BMMV01000008">
    <property type="protein sequence ID" value="GGJ96763.1"/>
    <property type="molecule type" value="Genomic_DNA"/>
</dbReference>
<dbReference type="InterPro" id="IPR002812">
    <property type="entry name" value="DHQS"/>
</dbReference>